<sequence length="210" mass="23142">MDLMSLLKTRRTYRRFDESRPVAAEAVADMAEALRLSSSAGNLQPLRAIFVTDRAQAAAIFPHVHFAAALPKALGTPGPGERPTMVVALIYDGSRRSRWVDTDAGIALANLTLAAWHHGVGSCIMDNIDRKALAAVLELPEPMAIHSMVALGYPAHRSTVVAPGSDGSLQYYLDANRDYFVPKREVDEIVMWDRWTDERQTGKDLEKTPD</sequence>
<dbReference type="InterPro" id="IPR029479">
    <property type="entry name" value="Nitroreductase"/>
</dbReference>
<dbReference type="AlphaFoldDB" id="E6MGV7"/>
<comment type="similarity">
    <text evidence="1">Belongs to the nitroreductase family.</text>
</comment>
<dbReference type="RefSeq" id="WP_006598664.1">
    <property type="nucleotide sequence ID" value="NZ_GL622359.1"/>
</dbReference>
<dbReference type="eggNOG" id="COG0778">
    <property type="taxonomic scope" value="Bacteria"/>
</dbReference>
<dbReference type="HOGENOM" id="CLU_070764_8_0_9"/>
<comment type="caution">
    <text evidence="4">The sequence shown here is derived from an EMBL/GenBank/DDBJ whole genome shotgun (WGS) entry which is preliminary data.</text>
</comment>
<evidence type="ECO:0000256" key="1">
    <source>
        <dbReference type="ARBA" id="ARBA00007118"/>
    </source>
</evidence>
<organism evidence="4 5">
    <name type="scientific">Pseudoramibacter alactolyticus ATCC 23263</name>
    <dbReference type="NCBI Taxonomy" id="887929"/>
    <lineage>
        <taxon>Bacteria</taxon>
        <taxon>Bacillati</taxon>
        <taxon>Bacillota</taxon>
        <taxon>Clostridia</taxon>
        <taxon>Eubacteriales</taxon>
        <taxon>Eubacteriaceae</taxon>
        <taxon>Pseudoramibacter</taxon>
    </lineage>
</organism>
<dbReference type="STRING" id="887929.HMP0721_1240"/>
<reference evidence="4 5" key="1">
    <citation type="submission" date="2010-12" db="EMBL/GenBank/DDBJ databases">
        <authorList>
            <person name="Muzny D."/>
            <person name="Qin X."/>
            <person name="Deng J."/>
            <person name="Jiang H."/>
            <person name="Liu Y."/>
            <person name="Qu J."/>
            <person name="Song X.-Z."/>
            <person name="Zhang L."/>
            <person name="Thornton R."/>
            <person name="Coyle M."/>
            <person name="Francisco L."/>
            <person name="Jackson L."/>
            <person name="Javaid M."/>
            <person name="Korchina V."/>
            <person name="Kovar C."/>
            <person name="Mata R."/>
            <person name="Mathew T."/>
            <person name="Ngo R."/>
            <person name="Nguyen L."/>
            <person name="Nguyen N."/>
            <person name="Okwuonu G."/>
            <person name="Ongeri F."/>
            <person name="Pham C."/>
            <person name="Simmons D."/>
            <person name="Wilczek-Boney K."/>
            <person name="Hale W."/>
            <person name="Jakkamsetti A."/>
            <person name="Pham P."/>
            <person name="Ruth R."/>
            <person name="San Lucas F."/>
            <person name="Warren J."/>
            <person name="Zhang J."/>
            <person name="Zhao Z."/>
            <person name="Zhou C."/>
            <person name="Zhu D."/>
            <person name="Lee S."/>
            <person name="Bess C."/>
            <person name="Blankenburg K."/>
            <person name="Forbes L."/>
            <person name="Fu Q."/>
            <person name="Gubbala S."/>
            <person name="Hirani K."/>
            <person name="Jayaseelan J.C."/>
            <person name="Lara F."/>
            <person name="Munidasa M."/>
            <person name="Palculict T."/>
            <person name="Patil S."/>
            <person name="Pu L.-L."/>
            <person name="Saada N."/>
            <person name="Tang L."/>
            <person name="Weissenberger G."/>
            <person name="Zhu Y."/>
            <person name="Hemphill L."/>
            <person name="Shang Y."/>
            <person name="Youmans B."/>
            <person name="Ayvaz T."/>
            <person name="Ross M."/>
            <person name="Santibanez J."/>
            <person name="Aqrawi P."/>
            <person name="Gross S."/>
            <person name="Joshi V."/>
            <person name="Fowler G."/>
            <person name="Nazareth L."/>
            <person name="Reid J."/>
            <person name="Worley K."/>
            <person name="Petrosino J."/>
            <person name="Highlander S."/>
            <person name="Gibbs R."/>
        </authorList>
    </citation>
    <scope>NUCLEOTIDE SEQUENCE [LARGE SCALE GENOMIC DNA]</scope>
    <source>
        <strain evidence="4 5">ATCC 23263</strain>
    </source>
</reference>
<proteinExistence type="inferred from homology"/>
<dbReference type="PANTHER" id="PTHR43673:SF10">
    <property type="entry name" value="NADH DEHYDROGENASE_NAD(P)H NITROREDUCTASE XCC3605-RELATED"/>
    <property type="match status" value="1"/>
</dbReference>
<evidence type="ECO:0000256" key="2">
    <source>
        <dbReference type="ARBA" id="ARBA00023002"/>
    </source>
</evidence>
<feature type="domain" description="Nitroreductase" evidence="3">
    <location>
        <begin position="7"/>
        <end position="153"/>
    </location>
</feature>
<dbReference type="GO" id="GO:0016491">
    <property type="term" value="F:oxidoreductase activity"/>
    <property type="evidence" value="ECO:0007669"/>
    <property type="project" value="UniProtKB-KW"/>
</dbReference>
<gene>
    <name evidence="4" type="ORF">HMP0721_1240</name>
</gene>
<dbReference type="OrthoDB" id="9804207at2"/>
<keyword evidence="2" id="KW-0560">Oxidoreductase</keyword>
<protein>
    <submittedName>
        <fullName evidence="4">Nitroreductase family protein</fullName>
    </submittedName>
</protein>
<dbReference type="CDD" id="cd02062">
    <property type="entry name" value="Nitro_FMN_reductase"/>
    <property type="match status" value="1"/>
</dbReference>
<evidence type="ECO:0000259" key="3">
    <source>
        <dbReference type="Pfam" id="PF00881"/>
    </source>
</evidence>
<dbReference type="EMBL" id="AEQN01000016">
    <property type="protein sequence ID" value="EFV01847.1"/>
    <property type="molecule type" value="Genomic_DNA"/>
</dbReference>
<keyword evidence="5" id="KW-1185">Reference proteome</keyword>
<dbReference type="PANTHER" id="PTHR43673">
    <property type="entry name" value="NAD(P)H NITROREDUCTASE YDGI-RELATED"/>
    <property type="match status" value="1"/>
</dbReference>
<accession>E6MGV7</accession>
<evidence type="ECO:0000313" key="5">
    <source>
        <dbReference type="Proteomes" id="UP000004754"/>
    </source>
</evidence>
<dbReference type="Gene3D" id="3.40.109.10">
    <property type="entry name" value="NADH Oxidase"/>
    <property type="match status" value="1"/>
</dbReference>
<dbReference type="Pfam" id="PF00881">
    <property type="entry name" value="Nitroreductase"/>
    <property type="match status" value="1"/>
</dbReference>
<evidence type="ECO:0000313" key="4">
    <source>
        <dbReference type="EMBL" id="EFV01847.1"/>
    </source>
</evidence>
<dbReference type="Proteomes" id="UP000004754">
    <property type="component" value="Unassembled WGS sequence"/>
</dbReference>
<name>E6MGV7_9FIRM</name>
<dbReference type="SUPFAM" id="SSF55469">
    <property type="entry name" value="FMN-dependent nitroreductase-like"/>
    <property type="match status" value="1"/>
</dbReference>
<dbReference type="InterPro" id="IPR000415">
    <property type="entry name" value="Nitroreductase-like"/>
</dbReference>